<reference evidence="4 5" key="1">
    <citation type="submission" date="2019-03" db="EMBL/GenBank/DDBJ databases">
        <title>Genomic Encyclopedia of Type Strains, Phase III (KMG-III): the genomes of soil and plant-associated and newly described type strains.</title>
        <authorList>
            <person name="Whitman W."/>
        </authorList>
    </citation>
    <scope>NUCLEOTIDE SEQUENCE [LARGE SCALE GENOMIC DNA]</scope>
    <source>
        <strain evidence="4 5">VKM Ac-2527</strain>
    </source>
</reference>
<feature type="signal peptide" evidence="2">
    <location>
        <begin position="1"/>
        <end position="19"/>
    </location>
</feature>
<dbReference type="SUPFAM" id="SSF54427">
    <property type="entry name" value="NTF2-like"/>
    <property type="match status" value="1"/>
</dbReference>
<dbReference type="InterPro" id="IPR032710">
    <property type="entry name" value="NTF2-like_dom_sf"/>
</dbReference>
<dbReference type="EMBL" id="SNWQ01000020">
    <property type="protein sequence ID" value="TDO36313.1"/>
    <property type="molecule type" value="Genomic_DNA"/>
</dbReference>
<gene>
    <name evidence="4" type="ORF">EV643_12044</name>
</gene>
<proteinExistence type="predicted"/>
<evidence type="ECO:0000256" key="2">
    <source>
        <dbReference type="SAM" id="SignalP"/>
    </source>
</evidence>
<organism evidence="4 5">
    <name type="scientific">Kribbella caucasensis</name>
    <dbReference type="NCBI Taxonomy" id="2512215"/>
    <lineage>
        <taxon>Bacteria</taxon>
        <taxon>Bacillati</taxon>
        <taxon>Actinomycetota</taxon>
        <taxon>Actinomycetes</taxon>
        <taxon>Propionibacteriales</taxon>
        <taxon>Kribbellaceae</taxon>
        <taxon>Kribbella</taxon>
    </lineage>
</organism>
<sequence length="194" mass="20594">MRKRIFALLAVGAAAVTIAAVGIGNAAAETKGTAEMTGTAGTTEQAGTTEEGKGSSVVKTLRNTHKITEALERKDLETVSAMTADRAVLQHALALSGDRDEAARFVGKEQVMGYIGGVFSTFGTINFTDVRVTVSADGRSSFVQANGDFTTADGRPYLNVYLFRYDWQNGQAVSIEEYANPITFCRTVGHPTCA</sequence>
<evidence type="ECO:0000259" key="3">
    <source>
        <dbReference type="Pfam" id="PF12680"/>
    </source>
</evidence>
<evidence type="ECO:0000313" key="4">
    <source>
        <dbReference type="EMBL" id="TDO36313.1"/>
    </source>
</evidence>
<feature type="compositionally biased region" description="Low complexity" evidence="1">
    <location>
        <begin position="34"/>
        <end position="49"/>
    </location>
</feature>
<dbReference type="GO" id="GO:0016853">
    <property type="term" value="F:isomerase activity"/>
    <property type="evidence" value="ECO:0007669"/>
    <property type="project" value="UniProtKB-KW"/>
</dbReference>
<dbReference type="Proteomes" id="UP000295388">
    <property type="component" value="Unassembled WGS sequence"/>
</dbReference>
<evidence type="ECO:0000256" key="1">
    <source>
        <dbReference type="SAM" id="MobiDB-lite"/>
    </source>
</evidence>
<dbReference type="OrthoDB" id="6657864at2"/>
<dbReference type="Pfam" id="PF12680">
    <property type="entry name" value="SnoaL_2"/>
    <property type="match status" value="1"/>
</dbReference>
<dbReference type="RefSeq" id="WP_133804076.1">
    <property type="nucleotide sequence ID" value="NZ_SNWQ01000020.1"/>
</dbReference>
<comment type="caution">
    <text evidence="4">The sequence shown here is derived from an EMBL/GenBank/DDBJ whole genome shotgun (WGS) entry which is preliminary data.</text>
</comment>
<keyword evidence="2" id="KW-0732">Signal</keyword>
<accession>A0A4R6JJE9</accession>
<feature type="chain" id="PRO_5038843064" evidence="2">
    <location>
        <begin position="20"/>
        <end position="194"/>
    </location>
</feature>
<feature type="region of interest" description="Disordered" evidence="1">
    <location>
        <begin position="34"/>
        <end position="55"/>
    </location>
</feature>
<feature type="domain" description="SnoaL-like" evidence="3">
    <location>
        <begin position="68"/>
        <end position="174"/>
    </location>
</feature>
<dbReference type="InterPro" id="IPR037401">
    <property type="entry name" value="SnoaL-like"/>
</dbReference>
<keyword evidence="4" id="KW-0413">Isomerase</keyword>
<dbReference type="Gene3D" id="3.10.450.50">
    <property type="match status" value="1"/>
</dbReference>
<name>A0A4R6JJE9_9ACTN</name>
<protein>
    <submittedName>
        <fullName evidence="4">Ketosteroid isomerase-like protein</fullName>
    </submittedName>
</protein>
<keyword evidence="5" id="KW-1185">Reference proteome</keyword>
<evidence type="ECO:0000313" key="5">
    <source>
        <dbReference type="Proteomes" id="UP000295388"/>
    </source>
</evidence>
<dbReference type="AlphaFoldDB" id="A0A4R6JJE9"/>